<name>A0ACB8T9B7_9AGAM</name>
<evidence type="ECO:0000313" key="2">
    <source>
        <dbReference type="Proteomes" id="UP000814140"/>
    </source>
</evidence>
<reference evidence="1" key="2">
    <citation type="journal article" date="2022" name="New Phytol.">
        <title>Evolutionary transition to the ectomycorrhizal habit in the genomes of a hyperdiverse lineage of mushroom-forming fungi.</title>
        <authorList>
            <person name="Looney B."/>
            <person name="Miyauchi S."/>
            <person name="Morin E."/>
            <person name="Drula E."/>
            <person name="Courty P.E."/>
            <person name="Kohler A."/>
            <person name="Kuo A."/>
            <person name="LaButti K."/>
            <person name="Pangilinan J."/>
            <person name="Lipzen A."/>
            <person name="Riley R."/>
            <person name="Andreopoulos W."/>
            <person name="He G."/>
            <person name="Johnson J."/>
            <person name="Nolan M."/>
            <person name="Tritt A."/>
            <person name="Barry K.W."/>
            <person name="Grigoriev I.V."/>
            <person name="Nagy L.G."/>
            <person name="Hibbett D."/>
            <person name="Henrissat B."/>
            <person name="Matheny P.B."/>
            <person name="Labbe J."/>
            <person name="Martin F.M."/>
        </authorList>
    </citation>
    <scope>NUCLEOTIDE SEQUENCE</scope>
    <source>
        <strain evidence="1">HHB10654</strain>
    </source>
</reference>
<gene>
    <name evidence="1" type="ORF">BV25DRAFT_203583</name>
</gene>
<sequence>MRAHSRKAFESFESRASACAASCGRARAAAMIVLTCGVRSTTTLVKELCSMFGQDDPDMGSVRARKTGHREGAVIARKQVVTPQKRLMAPPQAVPLPQRKTAHKSFAVKSVRRSFDNASSTDTRGPRGANSKDGQPAQVDNTAHDGIVRARKTWHETIVRTPLRSAHMRPAAARGARPTREDRRDESRVPLIFENGRLMFGKGARKLDRQVASKRARARQGARPPTPRAAYISIADCTQSRQRVLLLPLPSRPSRTTRTSTSTGLYPRSCGRRCRP</sequence>
<dbReference type="EMBL" id="MU277197">
    <property type="protein sequence ID" value="KAI0064900.1"/>
    <property type="molecule type" value="Genomic_DNA"/>
</dbReference>
<reference evidence="1" key="1">
    <citation type="submission" date="2021-03" db="EMBL/GenBank/DDBJ databases">
        <authorList>
            <consortium name="DOE Joint Genome Institute"/>
            <person name="Ahrendt S."/>
            <person name="Looney B.P."/>
            <person name="Miyauchi S."/>
            <person name="Morin E."/>
            <person name="Drula E."/>
            <person name="Courty P.E."/>
            <person name="Chicoki N."/>
            <person name="Fauchery L."/>
            <person name="Kohler A."/>
            <person name="Kuo A."/>
            <person name="Labutti K."/>
            <person name="Pangilinan J."/>
            <person name="Lipzen A."/>
            <person name="Riley R."/>
            <person name="Andreopoulos W."/>
            <person name="He G."/>
            <person name="Johnson J."/>
            <person name="Barry K.W."/>
            <person name="Grigoriev I.V."/>
            <person name="Nagy L."/>
            <person name="Hibbett D."/>
            <person name="Henrissat B."/>
            <person name="Matheny P.B."/>
            <person name="Labbe J."/>
            <person name="Martin F."/>
        </authorList>
    </citation>
    <scope>NUCLEOTIDE SEQUENCE</scope>
    <source>
        <strain evidence="1">HHB10654</strain>
    </source>
</reference>
<dbReference type="Proteomes" id="UP000814140">
    <property type="component" value="Unassembled WGS sequence"/>
</dbReference>
<organism evidence="1 2">
    <name type="scientific">Artomyces pyxidatus</name>
    <dbReference type="NCBI Taxonomy" id="48021"/>
    <lineage>
        <taxon>Eukaryota</taxon>
        <taxon>Fungi</taxon>
        <taxon>Dikarya</taxon>
        <taxon>Basidiomycota</taxon>
        <taxon>Agaricomycotina</taxon>
        <taxon>Agaricomycetes</taxon>
        <taxon>Russulales</taxon>
        <taxon>Auriscalpiaceae</taxon>
        <taxon>Artomyces</taxon>
    </lineage>
</organism>
<keyword evidence="2" id="KW-1185">Reference proteome</keyword>
<evidence type="ECO:0000313" key="1">
    <source>
        <dbReference type="EMBL" id="KAI0064900.1"/>
    </source>
</evidence>
<protein>
    <submittedName>
        <fullName evidence="1">Uncharacterized protein</fullName>
    </submittedName>
</protein>
<accession>A0ACB8T9B7</accession>
<comment type="caution">
    <text evidence="1">The sequence shown here is derived from an EMBL/GenBank/DDBJ whole genome shotgun (WGS) entry which is preliminary data.</text>
</comment>
<proteinExistence type="predicted"/>